<dbReference type="RefSeq" id="WP_182541690.1">
    <property type="nucleotide sequence ID" value="NZ_JACGXA010000003.1"/>
</dbReference>
<evidence type="ECO:0000256" key="1">
    <source>
        <dbReference type="SAM" id="MobiDB-lite"/>
    </source>
</evidence>
<keyword evidence="5" id="KW-1185">Reference proteome</keyword>
<dbReference type="InterPro" id="IPR021949">
    <property type="entry name" value="DUF3566_TM"/>
</dbReference>
<gene>
    <name evidence="4" type="ORF">FB382_003992</name>
</gene>
<keyword evidence="2" id="KW-1133">Transmembrane helix</keyword>
<sequence length="203" mass="21525">MTERPVERTSTRTGLDRPTSEQPASKPRPIPPAAPAGNATTRTPLTERISAKLSNAADEHRANANPDSKVAVKKAAQGSRPPRRARLRLSRIDPWSVMKTAFLLSVAFGVVTIVSVLMVWSVLGAAGVWDSINKTVQDIVGGQDASSFDVQNYVGTSRVLGFTMLVAVIDVVLLTAIATLGAFLYNMAAALLGGIEVTLAEDS</sequence>
<keyword evidence="2" id="KW-0812">Transmembrane</keyword>
<keyword evidence="2" id="KW-0472">Membrane</keyword>
<dbReference type="Pfam" id="PF12089">
    <property type="entry name" value="DUF3566"/>
    <property type="match status" value="1"/>
</dbReference>
<feature type="domain" description="DUF3566" evidence="3">
    <location>
        <begin position="82"/>
        <end position="201"/>
    </location>
</feature>
<dbReference type="AlphaFoldDB" id="A0A7W3PBN1"/>
<evidence type="ECO:0000313" key="4">
    <source>
        <dbReference type="EMBL" id="MBA8805647.1"/>
    </source>
</evidence>
<evidence type="ECO:0000259" key="3">
    <source>
        <dbReference type="Pfam" id="PF12089"/>
    </source>
</evidence>
<feature type="transmembrane region" description="Helical" evidence="2">
    <location>
        <begin position="101"/>
        <end position="123"/>
    </location>
</feature>
<reference evidence="4 5" key="1">
    <citation type="submission" date="2020-07" db="EMBL/GenBank/DDBJ databases">
        <title>Sequencing the genomes of 1000 actinobacteria strains.</title>
        <authorList>
            <person name="Klenk H.-P."/>
        </authorList>
    </citation>
    <scope>NUCLEOTIDE SEQUENCE [LARGE SCALE GENOMIC DNA]</scope>
    <source>
        <strain evidence="4 5">DSM 21349</strain>
    </source>
</reference>
<evidence type="ECO:0000313" key="5">
    <source>
        <dbReference type="Proteomes" id="UP000580910"/>
    </source>
</evidence>
<name>A0A7W3PBN1_9ACTN</name>
<feature type="transmembrane region" description="Helical" evidence="2">
    <location>
        <begin position="159"/>
        <end position="185"/>
    </location>
</feature>
<feature type="compositionally biased region" description="Basic and acidic residues" evidence="1">
    <location>
        <begin position="1"/>
        <end position="19"/>
    </location>
</feature>
<evidence type="ECO:0000256" key="2">
    <source>
        <dbReference type="SAM" id="Phobius"/>
    </source>
</evidence>
<comment type="caution">
    <text evidence="4">The sequence shown here is derived from an EMBL/GenBank/DDBJ whole genome shotgun (WGS) entry which is preliminary data.</text>
</comment>
<dbReference type="Proteomes" id="UP000580910">
    <property type="component" value="Unassembled WGS sequence"/>
</dbReference>
<feature type="region of interest" description="Disordered" evidence="1">
    <location>
        <begin position="1"/>
        <end position="84"/>
    </location>
</feature>
<proteinExistence type="predicted"/>
<organism evidence="4 5">
    <name type="scientific">Nocardioides ginsengisegetis</name>
    <dbReference type="NCBI Taxonomy" id="661491"/>
    <lineage>
        <taxon>Bacteria</taxon>
        <taxon>Bacillati</taxon>
        <taxon>Actinomycetota</taxon>
        <taxon>Actinomycetes</taxon>
        <taxon>Propionibacteriales</taxon>
        <taxon>Nocardioidaceae</taxon>
        <taxon>Nocardioides</taxon>
    </lineage>
</organism>
<dbReference type="EMBL" id="JACGXA010000003">
    <property type="protein sequence ID" value="MBA8805647.1"/>
    <property type="molecule type" value="Genomic_DNA"/>
</dbReference>
<accession>A0A7W3PBN1</accession>
<protein>
    <recommendedName>
        <fullName evidence="3">DUF3566 domain-containing protein</fullName>
    </recommendedName>
</protein>